<sequence length="90" mass="9883">MINTFEYQLLAGAAMGLTEEQTENLIDQGADFDDELIKALGIDFEQFVNVSQALLKLTPAVEGADSNKLYNAFVRPLESGGYLALIQKEI</sequence>
<comment type="caution">
    <text evidence="1">The sequence shown here is derived from an EMBL/GenBank/DDBJ whole genome shotgun (WGS) entry which is preliminary data.</text>
</comment>
<accession>A0A167LNW2</accession>
<name>A0A167LNW2_9GAMM</name>
<organism evidence="1 2">
    <name type="scientific">Pseudoalteromonas luteoviolacea CPMOR-1</name>
    <dbReference type="NCBI Taxonomy" id="1365248"/>
    <lineage>
        <taxon>Bacteria</taxon>
        <taxon>Pseudomonadati</taxon>
        <taxon>Pseudomonadota</taxon>
        <taxon>Gammaproteobacteria</taxon>
        <taxon>Alteromonadales</taxon>
        <taxon>Pseudoalteromonadaceae</taxon>
        <taxon>Pseudoalteromonas</taxon>
    </lineage>
</organism>
<dbReference type="PATRIC" id="fig|1365248.3.peg.1497"/>
<dbReference type="AlphaFoldDB" id="A0A167LNW2"/>
<proteinExistence type="predicted"/>
<gene>
    <name evidence="1" type="ORF">N473_12940</name>
</gene>
<dbReference type="Proteomes" id="UP000076486">
    <property type="component" value="Unassembled WGS sequence"/>
</dbReference>
<evidence type="ECO:0000313" key="2">
    <source>
        <dbReference type="Proteomes" id="UP000076486"/>
    </source>
</evidence>
<reference evidence="1 2" key="1">
    <citation type="submission" date="2013-07" db="EMBL/GenBank/DDBJ databases">
        <title>Comparative Genomic and Metabolomic Analysis of Twelve Strains of Pseudoalteromonas luteoviolacea.</title>
        <authorList>
            <person name="Vynne N.G."/>
            <person name="Mansson M."/>
            <person name="Gram L."/>
        </authorList>
    </citation>
    <scope>NUCLEOTIDE SEQUENCE [LARGE SCALE GENOMIC DNA]</scope>
    <source>
        <strain evidence="1 2">CPMOR-1</strain>
    </source>
</reference>
<protein>
    <submittedName>
        <fullName evidence="1">Uncharacterized protein</fullName>
    </submittedName>
</protein>
<evidence type="ECO:0000313" key="1">
    <source>
        <dbReference type="EMBL" id="KZN64938.1"/>
    </source>
</evidence>
<dbReference type="RefSeq" id="WP_196766379.1">
    <property type="nucleotide sequence ID" value="NZ_AUYC01000019.1"/>
</dbReference>
<dbReference type="EMBL" id="AUYC01000019">
    <property type="protein sequence ID" value="KZN64938.1"/>
    <property type="molecule type" value="Genomic_DNA"/>
</dbReference>